<dbReference type="PANTHER" id="PTHR18896:SF60">
    <property type="entry name" value="PHOSPHOLIPASE D"/>
    <property type="match status" value="1"/>
</dbReference>
<evidence type="ECO:0000256" key="8">
    <source>
        <dbReference type="ARBA" id="ARBA00022837"/>
    </source>
</evidence>
<evidence type="ECO:0000256" key="3">
    <source>
        <dbReference type="ARBA" id="ARBA00010683"/>
    </source>
</evidence>
<keyword evidence="9 11" id="KW-0442">Lipid degradation</keyword>
<comment type="caution">
    <text evidence="15">The sequence shown here is derived from an EMBL/GenBank/DDBJ whole genome shotgun (WGS) entry which is preliminary data.</text>
</comment>
<evidence type="ECO:0000259" key="13">
    <source>
        <dbReference type="PROSITE" id="PS50004"/>
    </source>
</evidence>
<keyword evidence="10" id="KW-0443">Lipid metabolism</keyword>
<name>A0A811NKD7_9POAL</name>
<dbReference type="AlphaFoldDB" id="A0A811NKD7"/>
<dbReference type="Pfam" id="PF12357">
    <property type="entry name" value="PLD_C"/>
    <property type="match status" value="1"/>
</dbReference>
<dbReference type="FunFam" id="3.30.870.10:FF:000025">
    <property type="entry name" value="Phospholipase D delta"/>
    <property type="match status" value="1"/>
</dbReference>
<comment type="cofactor">
    <cofactor evidence="2 11">
        <name>Ca(2+)</name>
        <dbReference type="ChEBI" id="CHEBI:29108"/>
    </cofactor>
</comment>
<keyword evidence="16" id="KW-1185">Reference proteome</keyword>
<evidence type="ECO:0000313" key="15">
    <source>
        <dbReference type="EMBL" id="CAD6223971.1"/>
    </source>
</evidence>
<accession>A0A811NKD7</accession>
<dbReference type="SMART" id="SM00155">
    <property type="entry name" value="PLDc"/>
    <property type="match status" value="2"/>
</dbReference>
<dbReference type="InterPro" id="IPR015679">
    <property type="entry name" value="PLipase_D_fam"/>
</dbReference>
<evidence type="ECO:0000256" key="7">
    <source>
        <dbReference type="ARBA" id="ARBA00022801"/>
    </source>
</evidence>
<dbReference type="InterPro" id="IPR011402">
    <property type="entry name" value="PLipase_D_pln"/>
</dbReference>
<evidence type="ECO:0000256" key="11">
    <source>
        <dbReference type="PIRNR" id="PIRNR036470"/>
    </source>
</evidence>
<dbReference type="GO" id="GO:0009395">
    <property type="term" value="P:phospholipid catabolic process"/>
    <property type="evidence" value="ECO:0007669"/>
    <property type="project" value="TreeGrafter"/>
</dbReference>
<comment type="similarity">
    <text evidence="3 11">Belongs to the phospholipase D family. C2-PLD subfamily.</text>
</comment>
<dbReference type="CDD" id="cd04015">
    <property type="entry name" value="C2_plant_PLD"/>
    <property type="match status" value="1"/>
</dbReference>
<dbReference type="EMBL" id="CAJGYO010000004">
    <property type="protein sequence ID" value="CAD6223971.1"/>
    <property type="molecule type" value="Genomic_DNA"/>
</dbReference>
<evidence type="ECO:0000256" key="4">
    <source>
        <dbReference type="ARBA" id="ARBA00012027"/>
    </source>
</evidence>
<dbReference type="PROSITE" id="PS50004">
    <property type="entry name" value="C2"/>
    <property type="match status" value="1"/>
</dbReference>
<dbReference type="SMART" id="SM00239">
    <property type="entry name" value="C2"/>
    <property type="match status" value="1"/>
</dbReference>
<dbReference type="Pfam" id="PF00614">
    <property type="entry name" value="PLDc"/>
    <property type="match status" value="1"/>
</dbReference>
<organism evidence="15 16">
    <name type="scientific">Miscanthus lutarioriparius</name>
    <dbReference type="NCBI Taxonomy" id="422564"/>
    <lineage>
        <taxon>Eukaryota</taxon>
        <taxon>Viridiplantae</taxon>
        <taxon>Streptophyta</taxon>
        <taxon>Embryophyta</taxon>
        <taxon>Tracheophyta</taxon>
        <taxon>Spermatophyta</taxon>
        <taxon>Magnoliopsida</taxon>
        <taxon>Liliopsida</taxon>
        <taxon>Poales</taxon>
        <taxon>Poaceae</taxon>
        <taxon>PACMAD clade</taxon>
        <taxon>Panicoideae</taxon>
        <taxon>Andropogonodae</taxon>
        <taxon>Andropogoneae</taxon>
        <taxon>Saccharinae</taxon>
        <taxon>Miscanthus</taxon>
    </lineage>
</organism>
<dbReference type="GO" id="GO:0004630">
    <property type="term" value="F:phospholipase D activity"/>
    <property type="evidence" value="ECO:0007669"/>
    <property type="project" value="UniProtKB-EC"/>
</dbReference>
<dbReference type="GO" id="GO:0005886">
    <property type="term" value="C:plasma membrane"/>
    <property type="evidence" value="ECO:0007669"/>
    <property type="project" value="TreeGrafter"/>
</dbReference>
<dbReference type="PIRSF" id="PIRSF036470">
    <property type="entry name" value="PLD_plant"/>
    <property type="match status" value="1"/>
</dbReference>
<dbReference type="Gene3D" id="3.30.870.10">
    <property type="entry name" value="Endonuclease Chain A"/>
    <property type="match status" value="2"/>
</dbReference>
<dbReference type="OrthoDB" id="14911at2759"/>
<dbReference type="EC" id="3.1.4.4" evidence="4 11"/>
<dbReference type="SUPFAM" id="SSF49562">
    <property type="entry name" value="C2 domain (Calcium/lipid-binding domain, CaLB)"/>
    <property type="match status" value="1"/>
</dbReference>
<sequence>MASPAGGESPAKPVLLHGDLDLWILEARLLPNMDMFSEHVRRCLAACRPPTSCGPKHPTAAARGPGGGGGRGRQHHHRKIITSDPYVTLSVSGAVVARTAVIPNSQDPVWEERFAVPLAHRAAELEFKVKDNDTFGAQFIGTVTVPAERVVSGDEVEDWFPVIGTNGKPYKPDTALRLRFKFQPIADNPAYRHGIPGDPDHRGIEDSYFPLRHGGQVTLYQDAHVREGDLPEIELDNGKTFQHNACWEDICHAILEAHHMIYIVGWSVYDKVRLVREPSPSRPLPEGGDLTLGELLKFKSQEGVRVCLLVWDDKTSHDKFFIKTGGVMATHDEETRKFFKHSSVICVLSPRYASNKLSIFKQQVVGTLFTHHQKCVLVDTQARGNKRKITAFIGGLDLCDGRYDTPEHRLFKDLDTVFQNDYHNPTFSAGAKGPRQPWHDLHCRIDGPAAYDVLTNFEQRWRKATKWRDRFRRVSHWKDDALIKLERISWILSPSRNVPNDHPSLWVSKEEDHENWHVQVFRSIDSGSLKGFPSDCKEASKLNLVCRKNLVIDKSIHTAYVRAIRSAQHFIYIENQYFLGSSYAWPSYVNSGADNLIPIELALKIASKIRAGERFAVYVVIPMWPEGVPTAASVQEILFFQAQTMEMMYRIIADELKAMDNKDMHPEDYLNFFCLGNREEPPSNGSPDSEKSTDKSAAGLATKYRRFMIYVHAKGMIVDDEYVILGSANINQRSLAGSRDTEIAMGAYQPHYAWSTKNGHPHGQVYGYRTSLWAEHLGTVDDRFKDPSSLECVRFVNQIAVENWQRFTAEEMSTLQGHLLKYPVKVEADGKISPLPDQECFPDVGGKILGAPTSLPDSLTM</sequence>
<proteinExistence type="inferred from homology"/>
<keyword evidence="7 11" id="KW-0378">Hydrolase</keyword>
<dbReference type="GO" id="GO:0005509">
    <property type="term" value="F:calcium ion binding"/>
    <property type="evidence" value="ECO:0007669"/>
    <property type="project" value="InterPro"/>
</dbReference>
<keyword evidence="5" id="KW-0479">Metal-binding</keyword>
<keyword evidence="8 11" id="KW-0106">Calcium</keyword>
<feature type="region of interest" description="Disordered" evidence="12">
    <location>
        <begin position="49"/>
        <end position="76"/>
    </location>
</feature>
<feature type="domain" description="PLD phosphodiesterase" evidence="14">
    <location>
        <begin position="367"/>
        <end position="402"/>
    </location>
</feature>
<dbReference type="InterPro" id="IPR000008">
    <property type="entry name" value="C2_dom"/>
</dbReference>
<feature type="domain" description="PLD phosphodiesterase" evidence="14">
    <location>
        <begin position="707"/>
        <end position="734"/>
    </location>
</feature>
<dbReference type="Pfam" id="PF00168">
    <property type="entry name" value="C2"/>
    <property type="match status" value="1"/>
</dbReference>
<dbReference type="SUPFAM" id="SSF56024">
    <property type="entry name" value="Phospholipase D/nuclease"/>
    <property type="match status" value="2"/>
</dbReference>
<dbReference type="Proteomes" id="UP000604825">
    <property type="component" value="Unassembled WGS sequence"/>
</dbReference>
<protein>
    <recommendedName>
        <fullName evidence="4 11">Phospholipase D</fullName>
        <ecNumber evidence="4 11">3.1.4.4</ecNumber>
    </recommendedName>
</protein>
<reference evidence="15" key="1">
    <citation type="submission" date="2020-10" db="EMBL/GenBank/DDBJ databases">
        <authorList>
            <person name="Han B."/>
            <person name="Lu T."/>
            <person name="Zhao Q."/>
            <person name="Huang X."/>
            <person name="Zhao Y."/>
        </authorList>
    </citation>
    <scope>NUCLEOTIDE SEQUENCE</scope>
</reference>
<gene>
    <name evidence="15" type="ORF">NCGR_LOCUS16349</name>
</gene>
<dbReference type="InterPro" id="IPR001736">
    <property type="entry name" value="PLipase_D/transphosphatidylase"/>
</dbReference>
<evidence type="ECO:0000256" key="1">
    <source>
        <dbReference type="ARBA" id="ARBA00000798"/>
    </source>
</evidence>
<evidence type="ECO:0000259" key="14">
    <source>
        <dbReference type="PROSITE" id="PS50035"/>
    </source>
</evidence>
<dbReference type="Gene3D" id="2.60.40.150">
    <property type="entry name" value="C2 domain"/>
    <property type="match status" value="1"/>
</dbReference>
<comment type="catalytic activity">
    <reaction evidence="1 11">
        <text>a 1,2-diacyl-sn-glycero-3-phosphocholine + H2O = a 1,2-diacyl-sn-glycero-3-phosphate + choline + H(+)</text>
        <dbReference type="Rhea" id="RHEA:14445"/>
        <dbReference type="ChEBI" id="CHEBI:15354"/>
        <dbReference type="ChEBI" id="CHEBI:15377"/>
        <dbReference type="ChEBI" id="CHEBI:15378"/>
        <dbReference type="ChEBI" id="CHEBI:57643"/>
        <dbReference type="ChEBI" id="CHEBI:58608"/>
        <dbReference type="EC" id="3.1.4.4"/>
    </reaction>
</comment>
<evidence type="ECO:0000256" key="9">
    <source>
        <dbReference type="ARBA" id="ARBA00022963"/>
    </source>
</evidence>
<feature type="domain" description="C2" evidence="13">
    <location>
        <begin position="1"/>
        <end position="160"/>
    </location>
</feature>
<dbReference type="PANTHER" id="PTHR18896">
    <property type="entry name" value="PHOSPHOLIPASE D"/>
    <property type="match status" value="1"/>
</dbReference>
<evidence type="ECO:0000256" key="6">
    <source>
        <dbReference type="ARBA" id="ARBA00022737"/>
    </source>
</evidence>
<evidence type="ECO:0000256" key="2">
    <source>
        <dbReference type="ARBA" id="ARBA00001913"/>
    </source>
</evidence>
<evidence type="ECO:0000256" key="10">
    <source>
        <dbReference type="ARBA" id="ARBA00023098"/>
    </source>
</evidence>
<dbReference type="GO" id="GO:0046470">
    <property type="term" value="P:phosphatidylcholine metabolic process"/>
    <property type="evidence" value="ECO:0007669"/>
    <property type="project" value="InterPro"/>
</dbReference>
<dbReference type="InterPro" id="IPR024632">
    <property type="entry name" value="PLipase_D_C"/>
</dbReference>
<dbReference type="PROSITE" id="PS50035">
    <property type="entry name" value="PLD"/>
    <property type="match status" value="2"/>
</dbReference>
<evidence type="ECO:0000313" key="16">
    <source>
        <dbReference type="Proteomes" id="UP000604825"/>
    </source>
</evidence>
<evidence type="ECO:0000256" key="5">
    <source>
        <dbReference type="ARBA" id="ARBA00022723"/>
    </source>
</evidence>
<evidence type="ECO:0000256" key="12">
    <source>
        <dbReference type="SAM" id="MobiDB-lite"/>
    </source>
</evidence>
<keyword evidence="6" id="KW-0677">Repeat</keyword>
<comment type="function">
    <text evidence="11">Hydrolyzes glycerol-phospholipids at the terminal phosphodiesteric bond.</text>
</comment>
<dbReference type="InterPro" id="IPR035892">
    <property type="entry name" value="C2_domain_sf"/>
</dbReference>